<name>A0A7W8BA15_STREU</name>
<feature type="transmembrane region" description="Helical" evidence="1">
    <location>
        <begin position="20"/>
        <end position="39"/>
    </location>
</feature>
<protein>
    <submittedName>
        <fullName evidence="2">Uncharacterized protein</fullName>
    </submittedName>
</protein>
<proteinExistence type="predicted"/>
<dbReference type="EMBL" id="JACHJF010000008">
    <property type="protein sequence ID" value="MBB5119544.1"/>
    <property type="molecule type" value="Genomic_DNA"/>
</dbReference>
<evidence type="ECO:0000313" key="3">
    <source>
        <dbReference type="Proteomes" id="UP000528608"/>
    </source>
</evidence>
<gene>
    <name evidence="2" type="ORF">FHS36_002977</name>
</gene>
<reference evidence="2 3" key="1">
    <citation type="submission" date="2020-08" db="EMBL/GenBank/DDBJ databases">
        <title>Genomic Encyclopedia of Type Strains, Phase III (KMG-III): the genomes of soil and plant-associated and newly described type strains.</title>
        <authorList>
            <person name="Whitman W."/>
        </authorList>
    </citation>
    <scope>NUCLEOTIDE SEQUENCE [LARGE SCALE GENOMIC DNA]</scope>
    <source>
        <strain evidence="2 3">CECT 3259</strain>
    </source>
</reference>
<dbReference type="RefSeq" id="WP_170127829.1">
    <property type="nucleotide sequence ID" value="NZ_JACHJF010000008.1"/>
</dbReference>
<sequence>MRHRKKKDRSRLRARLYRIYRWSAPLVGAVIVAVFRWWLEVRHKL</sequence>
<dbReference type="AlphaFoldDB" id="A0A7W8BA15"/>
<keyword evidence="1" id="KW-0812">Transmembrane</keyword>
<accession>A0A7W8BA15</accession>
<comment type="caution">
    <text evidence="2">The sequence shown here is derived from an EMBL/GenBank/DDBJ whole genome shotgun (WGS) entry which is preliminary data.</text>
</comment>
<dbReference type="Proteomes" id="UP000528608">
    <property type="component" value="Unassembled WGS sequence"/>
</dbReference>
<evidence type="ECO:0000256" key="1">
    <source>
        <dbReference type="SAM" id="Phobius"/>
    </source>
</evidence>
<organism evidence="2 3">
    <name type="scientific">Streptomyces eurocidicus</name>
    <name type="common">Streptoverticillium eurocidicus</name>
    <dbReference type="NCBI Taxonomy" id="66423"/>
    <lineage>
        <taxon>Bacteria</taxon>
        <taxon>Bacillati</taxon>
        <taxon>Actinomycetota</taxon>
        <taxon>Actinomycetes</taxon>
        <taxon>Kitasatosporales</taxon>
        <taxon>Streptomycetaceae</taxon>
        <taxon>Streptomyces</taxon>
    </lineage>
</organism>
<keyword evidence="1" id="KW-1133">Transmembrane helix</keyword>
<keyword evidence="1" id="KW-0472">Membrane</keyword>
<evidence type="ECO:0000313" key="2">
    <source>
        <dbReference type="EMBL" id="MBB5119544.1"/>
    </source>
</evidence>